<evidence type="ECO:0000313" key="2">
    <source>
        <dbReference type="Proteomes" id="UP001417504"/>
    </source>
</evidence>
<dbReference type="Proteomes" id="UP001417504">
    <property type="component" value="Unassembled WGS sequence"/>
</dbReference>
<evidence type="ECO:0000313" key="1">
    <source>
        <dbReference type="EMBL" id="KAK9124150.1"/>
    </source>
</evidence>
<reference evidence="1 2" key="1">
    <citation type="submission" date="2024-01" db="EMBL/GenBank/DDBJ databases">
        <title>Genome assemblies of Stephania.</title>
        <authorList>
            <person name="Yang L."/>
        </authorList>
    </citation>
    <scope>NUCLEOTIDE SEQUENCE [LARGE SCALE GENOMIC DNA]</scope>
    <source>
        <strain evidence="1">QJT</strain>
        <tissue evidence="1">Leaf</tissue>
    </source>
</reference>
<name>A0AAP0P0A1_9MAGN</name>
<dbReference type="AlphaFoldDB" id="A0AAP0P0A1"/>
<accession>A0AAP0P0A1</accession>
<proteinExistence type="predicted"/>
<keyword evidence="2" id="KW-1185">Reference proteome</keyword>
<protein>
    <submittedName>
        <fullName evidence="1">Uncharacterized protein</fullName>
    </submittedName>
</protein>
<comment type="caution">
    <text evidence="1">The sequence shown here is derived from an EMBL/GenBank/DDBJ whole genome shotgun (WGS) entry which is preliminary data.</text>
</comment>
<organism evidence="1 2">
    <name type="scientific">Stephania japonica</name>
    <dbReference type="NCBI Taxonomy" id="461633"/>
    <lineage>
        <taxon>Eukaryota</taxon>
        <taxon>Viridiplantae</taxon>
        <taxon>Streptophyta</taxon>
        <taxon>Embryophyta</taxon>
        <taxon>Tracheophyta</taxon>
        <taxon>Spermatophyta</taxon>
        <taxon>Magnoliopsida</taxon>
        <taxon>Ranunculales</taxon>
        <taxon>Menispermaceae</taxon>
        <taxon>Menispermoideae</taxon>
        <taxon>Cissampelideae</taxon>
        <taxon>Stephania</taxon>
    </lineage>
</organism>
<dbReference type="EMBL" id="JBBNAE010000005">
    <property type="protein sequence ID" value="KAK9124150.1"/>
    <property type="molecule type" value="Genomic_DNA"/>
</dbReference>
<sequence length="64" mass="7505">MHFRAFQYPTPTLARRRFRSTKDHQPVTWGPHEMRTLTKACGRAIDTEKRSGTCLELRVSWGTE</sequence>
<gene>
    <name evidence="1" type="ORF">Sjap_013752</name>
</gene>